<keyword evidence="2" id="KW-1185">Reference proteome</keyword>
<evidence type="ECO:0000313" key="2">
    <source>
        <dbReference type="Proteomes" id="UP001519460"/>
    </source>
</evidence>
<gene>
    <name evidence="1" type="ORF">BaRGS_00037928</name>
</gene>
<protein>
    <submittedName>
        <fullName evidence="1">Uncharacterized protein</fullName>
    </submittedName>
</protein>
<accession>A0ABD0J7N5</accession>
<feature type="non-terminal residue" evidence="1">
    <location>
        <position position="116"/>
    </location>
</feature>
<dbReference type="Proteomes" id="UP001519460">
    <property type="component" value="Unassembled WGS sequence"/>
</dbReference>
<dbReference type="EMBL" id="JACVVK020000589">
    <property type="protein sequence ID" value="KAK7464509.1"/>
    <property type="molecule type" value="Genomic_DNA"/>
</dbReference>
<organism evidence="1 2">
    <name type="scientific">Batillaria attramentaria</name>
    <dbReference type="NCBI Taxonomy" id="370345"/>
    <lineage>
        <taxon>Eukaryota</taxon>
        <taxon>Metazoa</taxon>
        <taxon>Spiralia</taxon>
        <taxon>Lophotrochozoa</taxon>
        <taxon>Mollusca</taxon>
        <taxon>Gastropoda</taxon>
        <taxon>Caenogastropoda</taxon>
        <taxon>Sorbeoconcha</taxon>
        <taxon>Cerithioidea</taxon>
        <taxon>Batillariidae</taxon>
        <taxon>Batillaria</taxon>
    </lineage>
</organism>
<comment type="caution">
    <text evidence="1">The sequence shown here is derived from an EMBL/GenBank/DDBJ whole genome shotgun (WGS) entry which is preliminary data.</text>
</comment>
<proteinExistence type="predicted"/>
<reference evidence="1 2" key="1">
    <citation type="journal article" date="2023" name="Sci. Data">
        <title>Genome assembly of the Korean intertidal mud-creeper Batillaria attramentaria.</title>
        <authorList>
            <person name="Patra A.K."/>
            <person name="Ho P.T."/>
            <person name="Jun S."/>
            <person name="Lee S.J."/>
            <person name="Kim Y."/>
            <person name="Won Y.J."/>
        </authorList>
    </citation>
    <scope>NUCLEOTIDE SEQUENCE [LARGE SCALE GENOMIC DNA]</scope>
    <source>
        <strain evidence="1">Wonlab-2016</strain>
    </source>
</reference>
<sequence>MQPLISDITQMLCGSRDPGRELTCVIIQTDGKEERVKTKVKKVQCMKAKPPHCLPDVPPPRSQLGVGGEPTISEEPRGVYRVFMFGILRFYMTEYRPASCKDHTILRYDLRRFKAW</sequence>
<evidence type="ECO:0000313" key="1">
    <source>
        <dbReference type="EMBL" id="KAK7464509.1"/>
    </source>
</evidence>
<dbReference type="AlphaFoldDB" id="A0ABD0J7N5"/>
<name>A0ABD0J7N5_9CAEN</name>